<dbReference type="Gene3D" id="3.40.250.10">
    <property type="entry name" value="Rhodanese-like domain"/>
    <property type="match status" value="1"/>
</dbReference>
<sequence length="158" mass="16596">MSPLKSLFHVHFQPLFLSVAASLLLVGLMGGCSAEAGAELSAPEASQAVAEQRLTLIDVRTPDEWRETGVAPGALRIDMNHPGGKQGFIDAVLHAVDGNKNAPIGLICRTGNRSGVVQRALLEAGFTDVANISEGMVGSRAGPGWLRRGLPVEACRQC</sequence>
<dbReference type="Pfam" id="PF00581">
    <property type="entry name" value="Rhodanese"/>
    <property type="match status" value="1"/>
</dbReference>
<dbReference type="SMART" id="SM00450">
    <property type="entry name" value="RHOD"/>
    <property type="match status" value="1"/>
</dbReference>
<dbReference type="PANTHER" id="PTHR43031">
    <property type="entry name" value="FAD-DEPENDENT OXIDOREDUCTASE"/>
    <property type="match status" value="1"/>
</dbReference>
<feature type="domain" description="Rhodanese" evidence="1">
    <location>
        <begin position="50"/>
        <end position="154"/>
    </location>
</feature>
<protein>
    <submittedName>
        <fullName evidence="2">Molybdopterin biosynthesis protein MoeB</fullName>
    </submittedName>
</protein>
<evidence type="ECO:0000313" key="3">
    <source>
        <dbReference type="Proteomes" id="UP001432180"/>
    </source>
</evidence>
<dbReference type="Proteomes" id="UP001432180">
    <property type="component" value="Chromosome"/>
</dbReference>
<dbReference type="InterPro" id="IPR001763">
    <property type="entry name" value="Rhodanese-like_dom"/>
</dbReference>
<dbReference type="EMBL" id="CP121472">
    <property type="protein sequence ID" value="WPL19931.1"/>
    <property type="molecule type" value="Genomic_DNA"/>
</dbReference>
<name>A0ABZ0SJP0_9GAMM</name>
<dbReference type="InterPro" id="IPR036873">
    <property type="entry name" value="Rhodanese-like_dom_sf"/>
</dbReference>
<dbReference type="PROSITE" id="PS51257">
    <property type="entry name" value="PROKAR_LIPOPROTEIN"/>
    <property type="match status" value="1"/>
</dbReference>
<proteinExistence type="predicted"/>
<gene>
    <name evidence="2" type="ORF">Thiowin_05086</name>
</gene>
<dbReference type="PROSITE" id="PS50206">
    <property type="entry name" value="RHODANESE_3"/>
    <property type="match status" value="1"/>
</dbReference>
<evidence type="ECO:0000259" key="1">
    <source>
        <dbReference type="PROSITE" id="PS50206"/>
    </source>
</evidence>
<organism evidence="2 3">
    <name type="scientific">Thiorhodovibrio winogradskyi</name>
    <dbReference type="NCBI Taxonomy" id="77007"/>
    <lineage>
        <taxon>Bacteria</taxon>
        <taxon>Pseudomonadati</taxon>
        <taxon>Pseudomonadota</taxon>
        <taxon>Gammaproteobacteria</taxon>
        <taxon>Chromatiales</taxon>
        <taxon>Chromatiaceae</taxon>
        <taxon>Thiorhodovibrio</taxon>
    </lineage>
</organism>
<keyword evidence="3" id="KW-1185">Reference proteome</keyword>
<dbReference type="InterPro" id="IPR050229">
    <property type="entry name" value="GlpE_sulfurtransferase"/>
</dbReference>
<reference evidence="2 3" key="1">
    <citation type="journal article" date="2023" name="Microorganisms">
        <title>Thiorhodovibrio frisius and Trv. litoralis spp. nov., Two Novel Members from a Clade of Fastidious Purple Sulfur Bacteria That Exhibit Unique Red-Shifted Light-Harvesting Capabilities.</title>
        <authorList>
            <person name="Methner A."/>
            <person name="Kuzyk S.B."/>
            <person name="Petersen J."/>
            <person name="Bauer S."/>
            <person name="Brinkmann H."/>
            <person name="Sichau K."/>
            <person name="Wanner G."/>
            <person name="Wolf J."/>
            <person name="Neumann-Schaal M."/>
            <person name="Henke P."/>
            <person name="Tank M."/>
            <person name="Sproer C."/>
            <person name="Bunk B."/>
            <person name="Overmann J."/>
        </authorList>
    </citation>
    <scope>NUCLEOTIDE SEQUENCE [LARGE SCALE GENOMIC DNA]</scope>
    <source>
        <strain evidence="2 3">DSM 6702</strain>
    </source>
</reference>
<evidence type="ECO:0000313" key="2">
    <source>
        <dbReference type="EMBL" id="WPL19931.1"/>
    </source>
</evidence>
<accession>A0ABZ0SJP0</accession>
<dbReference type="PANTHER" id="PTHR43031:SF1">
    <property type="entry name" value="PYRIDINE NUCLEOTIDE-DISULPHIDE OXIDOREDUCTASE"/>
    <property type="match status" value="1"/>
</dbReference>
<dbReference type="CDD" id="cd00158">
    <property type="entry name" value="RHOD"/>
    <property type="match status" value="1"/>
</dbReference>
<dbReference type="SUPFAM" id="SSF52821">
    <property type="entry name" value="Rhodanese/Cell cycle control phosphatase"/>
    <property type="match status" value="1"/>
</dbReference>